<feature type="compositionally biased region" description="Basic and acidic residues" evidence="4">
    <location>
        <begin position="303"/>
        <end position="329"/>
    </location>
</feature>
<dbReference type="Gene3D" id="2.30.30.30">
    <property type="match status" value="1"/>
</dbReference>
<dbReference type="SUPFAM" id="SSF50104">
    <property type="entry name" value="Translation proteins SH3-like domain"/>
    <property type="match status" value="1"/>
</dbReference>
<feature type="domain" description="G-patch" evidence="5">
    <location>
        <begin position="165"/>
        <end position="210"/>
    </location>
</feature>
<dbReference type="PANTHER" id="PTHR15818:SF2">
    <property type="entry name" value="G-PATCH DOMAIN AND KOW MOTIFS-CONTAINING PROTEIN"/>
    <property type="match status" value="1"/>
</dbReference>
<dbReference type="AlphaFoldDB" id="A0A2T7NNR8"/>
<reference evidence="6 7" key="1">
    <citation type="submission" date="2018-04" db="EMBL/GenBank/DDBJ databases">
        <title>The genome of golden apple snail Pomacea canaliculata provides insight into stress tolerance and invasive adaptation.</title>
        <authorList>
            <person name="Liu C."/>
            <person name="Liu B."/>
            <person name="Ren Y."/>
            <person name="Zhang Y."/>
            <person name="Wang H."/>
            <person name="Li S."/>
            <person name="Jiang F."/>
            <person name="Yin L."/>
            <person name="Zhang G."/>
            <person name="Qian W."/>
            <person name="Fan W."/>
        </authorList>
    </citation>
    <scope>NUCLEOTIDE SEQUENCE [LARGE SCALE GENOMIC DNA]</scope>
    <source>
        <strain evidence="6">SZHN2017</strain>
        <tissue evidence="6">Muscle</tissue>
    </source>
</reference>
<sequence length="500" mass="56583">MAASSTPSIKSTVSFGFSKKIETKRLDNSIAGEKNEDKNERPDFVLSVEEKEIKSSAPQLKVNKREYVIPLIKQNLWRNASQQPSTDTHTGTSQNDLDSLAARELLEEATRYNETWDERGKSDANLSIPLMMQNKVPDGFETDEKLNVTLRPDEPDDAVYDEIPVEQFGFAMLRGMGWKEGMGIGKNSKVIAPIEATLRPKGLGLGADRSQASSVAKKKEKRLEDTNENDLCIMKKGAHCVIVDGKHKDLYGIVEGIDEDNARVVVQLTLSGQTVTVMQFCVRVVDAKEYEKYSKYLNKGKADKYRDEDKQQNGRDRQEKIIRDDDKKSHSNKRKSREAIDDQSTRDSKKQLKCSMEVASKSRHHRSQSAVCVSTGKMWLCPNLRVRIVDKKFKGGRYYKEKVVVLDMVSADSAVCRTDDGKVLEGLTHSMVETVIPKSDESHVMVCHGSYKQHLAKLVQKNKDKCIALVQLLKDRDTVLEMEFDHICEYTGNVDEEFDY</sequence>
<keyword evidence="7" id="KW-1185">Reference proteome</keyword>
<dbReference type="EMBL" id="PZQS01000010">
    <property type="protein sequence ID" value="PVD22820.1"/>
    <property type="molecule type" value="Genomic_DNA"/>
</dbReference>
<dbReference type="InterPro" id="IPR014722">
    <property type="entry name" value="Rib_uL2_dom2"/>
</dbReference>
<proteinExistence type="inferred from homology"/>
<dbReference type="GO" id="GO:0003676">
    <property type="term" value="F:nucleic acid binding"/>
    <property type="evidence" value="ECO:0007669"/>
    <property type="project" value="InterPro"/>
</dbReference>
<evidence type="ECO:0000259" key="5">
    <source>
        <dbReference type="PROSITE" id="PS50174"/>
    </source>
</evidence>
<dbReference type="InterPro" id="IPR041993">
    <property type="entry name" value="GPKOW_KOW1"/>
</dbReference>
<dbReference type="CDD" id="cd13152">
    <property type="entry name" value="KOW_GPKOW_A"/>
    <property type="match status" value="1"/>
</dbReference>
<dbReference type="InterPro" id="IPR000467">
    <property type="entry name" value="G_patch_dom"/>
</dbReference>
<dbReference type="GO" id="GO:0005681">
    <property type="term" value="C:spliceosomal complex"/>
    <property type="evidence" value="ECO:0007669"/>
    <property type="project" value="TreeGrafter"/>
</dbReference>
<comment type="similarity">
    <text evidence="2">Belongs to the MOS2 family.</text>
</comment>
<dbReference type="SMART" id="SM00443">
    <property type="entry name" value="G_patch"/>
    <property type="match status" value="1"/>
</dbReference>
<dbReference type="Gene3D" id="2.30.30.140">
    <property type="match status" value="1"/>
</dbReference>
<comment type="subcellular location">
    <subcellularLocation>
        <location evidence="1">Nucleus</location>
    </subcellularLocation>
</comment>
<dbReference type="InterPro" id="IPR005824">
    <property type="entry name" value="KOW"/>
</dbReference>
<evidence type="ECO:0000256" key="3">
    <source>
        <dbReference type="ARBA" id="ARBA00023242"/>
    </source>
</evidence>
<dbReference type="OrthoDB" id="5577072at2759"/>
<organism evidence="6 7">
    <name type="scientific">Pomacea canaliculata</name>
    <name type="common">Golden apple snail</name>
    <dbReference type="NCBI Taxonomy" id="400727"/>
    <lineage>
        <taxon>Eukaryota</taxon>
        <taxon>Metazoa</taxon>
        <taxon>Spiralia</taxon>
        <taxon>Lophotrochozoa</taxon>
        <taxon>Mollusca</taxon>
        <taxon>Gastropoda</taxon>
        <taxon>Caenogastropoda</taxon>
        <taxon>Architaenioglossa</taxon>
        <taxon>Ampullarioidea</taxon>
        <taxon>Ampullariidae</taxon>
        <taxon>Pomacea</taxon>
    </lineage>
</organism>
<evidence type="ECO:0000256" key="1">
    <source>
        <dbReference type="ARBA" id="ARBA00004123"/>
    </source>
</evidence>
<dbReference type="InterPro" id="IPR045166">
    <property type="entry name" value="Spp2-like"/>
</dbReference>
<dbReference type="PROSITE" id="PS50174">
    <property type="entry name" value="G_PATCH"/>
    <property type="match status" value="1"/>
</dbReference>
<dbReference type="PANTHER" id="PTHR15818">
    <property type="entry name" value="G PATCH AND KOW-CONTAINING"/>
    <property type="match status" value="1"/>
</dbReference>
<keyword evidence="3" id="KW-0539">Nucleus</keyword>
<dbReference type="Pfam" id="PF00467">
    <property type="entry name" value="KOW"/>
    <property type="match status" value="1"/>
</dbReference>
<feature type="region of interest" description="Disordered" evidence="4">
    <location>
        <begin position="303"/>
        <end position="361"/>
    </location>
</feature>
<evidence type="ECO:0000256" key="4">
    <source>
        <dbReference type="SAM" id="MobiDB-lite"/>
    </source>
</evidence>
<protein>
    <recommendedName>
        <fullName evidence="5">G-patch domain-containing protein</fullName>
    </recommendedName>
</protein>
<dbReference type="SMART" id="SM00739">
    <property type="entry name" value="KOW"/>
    <property type="match status" value="2"/>
</dbReference>
<dbReference type="STRING" id="400727.A0A2T7NNR8"/>
<feature type="compositionally biased region" description="Basic and acidic residues" evidence="4">
    <location>
        <begin position="337"/>
        <end position="350"/>
    </location>
</feature>
<dbReference type="Proteomes" id="UP000245119">
    <property type="component" value="Linkage Group LG10"/>
</dbReference>
<dbReference type="Pfam" id="PF25088">
    <property type="entry name" value="GPKOW_C"/>
    <property type="match status" value="1"/>
</dbReference>
<dbReference type="InterPro" id="IPR026822">
    <property type="entry name" value="Spp2/MOS2_G-patch"/>
</dbReference>
<gene>
    <name evidence="6" type="ORF">C0Q70_16076</name>
</gene>
<evidence type="ECO:0000256" key="2">
    <source>
        <dbReference type="ARBA" id="ARBA00010966"/>
    </source>
</evidence>
<dbReference type="Pfam" id="PF12656">
    <property type="entry name" value="G-patch_2"/>
    <property type="match status" value="1"/>
</dbReference>
<name>A0A2T7NNR8_POMCA</name>
<accession>A0A2T7NNR8</accession>
<evidence type="ECO:0000313" key="6">
    <source>
        <dbReference type="EMBL" id="PVD22820.1"/>
    </source>
</evidence>
<evidence type="ECO:0000313" key="7">
    <source>
        <dbReference type="Proteomes" id="UP000245119"/>
    </source>
</evidence>
<dbReference type="OMA" id="AHKDKEK"/>
<dbReference type="InterPro" id="IPR008991">
    <property type="entry name" value="Translation_prot_SH3-like_sf"/>
</dbReference>
<comment type="caution">
    <text evidence="6">The sequence shown here is derived from an EMBL/GenBank/DDBJ whole genome shotgun (WGS) entry which is preliminary data.</text>
</comment>
<dbReference type="GO" id="GO:0000398">
    <property type="term" value="P:mRNA splicing, via spliceosome"/>
    <property type="evidence" value="ECO:0007669"/>
    <property type="project" value="InterPro"/>
</dbReference>